<keyword evidence="5" id="KW-0045">Antibiotic biosynthesis</keyword>
<dbReference type="InterPro" id="IPR057326">
    <property type="entry name" value="KR_dom"/>
</dbReference>
<dbReference type="Gene3D" id="3.40.50.720">
    <property type="entry name" value="NAD(P)-binding Rossmann-like Domain"/>
    <property type="match status" value="3"/>
</dbReference>
<feature type="domain" description="Ketosynthase family 3 (KS3)" evidence="10">
    <location>
        <begin position="3223"/>
        <end position="3656"/>
    </location>
</feature>
<evidence type="ECO:0000256" key="7">
    <source>
        <dbReference type="ARBA" id="ARBA00023315"/>
    </source>
</evidence>
<dbReference type="SUPFAM" id="SSF55048">
    <property type="entry name" value="Probable ACP-binding domain of malonyl-CoA ACP transacylase"/>
    <property type="match status" value="3"/>
</dbReference>
<dbReference type="InterPro" id="IPR014031">
    <property type="entry name" value="Ketoacyl_synth_C"/>
</dbReference>
<dbReference type="EMBL" id="AP018365">
    <property type="protein sequence ID" value="BBB02251.1"/>
    <property type="molecule type" value="Genomic_DNA"/>
</dbReference>
<dbReference type="Pfam" id="PF00109">
    <property type="entry name" value="ketoacyl-synt"/>
    <property type="match status" value="3"/>
</dbReference>
<dbReference type="SMART" id="SM00823">
    <property type="entry name" value="PKS_PP"/>
    <property type="match status" value="3"/>
</dbReference>
<dbReference type="SMART" id="SM00827">
    <property type="entry name" value="PKS_AT"/>
    <property type="match status" value="3"/>
</dbReference>
<evidence type="ECO:0000256" key="8">
    <source>
        <dbReference type="SAM" id="MobiDB-lite"/>
    </source>
</evidence>
<dbReference type="PROSITE" id="PS52004">
    <property type="entry name" value="KS3_2"/>
    <property type="match status" value="3"/>
</dbReference>
<dbReference type="FunFam" id="1.10.1200.10:FF:000007">
    <property type="entry name" value="Probable polyketide synthase pks17"/>
    <property type="match status" value="3"/>
</dbReference>
<keyword evidence="2" id="KW-0596">Phosphopantetheine</keyword>
<reference evidence="11 12" key="2">
    <citation type="journal article" date="2011" name="J. Antibiot.">
        <title>Furaquinocins I and J: novel polyketide isoprenoid hybrid compounds from Streptomyces reveromyceticus SN-593.</title>
        <authorList>
            <person name="Panthee S."/>
            <person name="Takahashi S."/>
            <person name="Takagi H."/>
            <person name="Nogawa T."/>
            <person name="Oowada E."/>
            <person name="Uramoto M."/>
            <person name="Osada H."/>
        </authorList>
    </citation>
    <scope>NUCLEOTIDE SEQUENCE [LARGE SCALE GENOMIC DNA]</scope>
    <source>
        <strain evidence="11 12">SN-593</strain>
    </source>
</reference>
<dbReference type="KEGG" id="arev:RVR_10057"/>
<evidence type="ECO:0000259" key="9">
    <source>
        <dbReference type="PROSITE" id="PS50075"/>
    </source>
</evidence>
<reference evidence="11 12" key="1">
    <citation type="journal article" date="2010" name="J. Bacteriol.">
        <title>Biochemical characterization of a novel indole prenyltransferase from Streptomyces sp. SN-593.</title>
        <authorList>
            <person name="Takahashi S."/>
            <person name="Takagi H."/>
            <person name="Toyoda A."/>
            <person name="Uramoto M."/>
            <person name="Nogawa T."/>
            <person name="Ueki M."/>
            <person name="Sakaki Y."/>
            <person name="Osada H."/>
        </authorList>
    </citation>
    <scope>NUCLEOTIDE SEQUENCE [LARGE SCALE GENOMIC DNA]</scope>
    <source>
        <strain evidence="11 12">SN-593</strain>
    </source>
</reference>
<dbReference type="InterPro" id="IPR020806">
    <property type="entry name" value="PKS_PP-bd"/>
</dbReference>
<dbReference type="InterPro" id="IPR016035">
    <property type="entry name" value="Acyl_Trfase/lysoPLipase"/>
</dbReference>
<dbReference type="InterPro" id="IPR036291">
    <property type="entry name" value="NAD(P)-bd_dom_sf"/>
</dbReference>
<dbReference type="SUPFAM" id="SSF47336">
    <property type="entry name" value="ACP-like"/>
    <property type="match status" value="3"/>
</dbReference>
<dbReference type="Pfam" id="PF00698">
    <property type="entry name" value="Acyl_transf_1"/>
    <property type="match status" value="3"/>
</dbReference>
<dbReference type="InterPro" id="IPR009081">
    <property type="entry name" value="PP-bd_ACP"/>
</dbReference>
<dbReference type="InterPro" id="IPR016039">
    <property type="entry name" value="Thiolase-like"/>
</dbReference>
<keyword evidence="7" id="KW-0012">Acyltransferase</keyword>
<dbReference type="GO" id="GO:0006633">
    <property type="term" value="P:fatty acid biosynthetic process"/>
    <property type="evidence" value="ECO:0007669"/>
    <property type="project" value="InterPro"/>
</dbReference>
<dbReference type="InterPro" id="IPR032821">
    <property type="entry name" value="PKS_assoc"/>
</dbReference>
<evidence type="ECO:0000256" key="4">
    <source>
        <dbReference type="ARBA" id="ARBA00022679"/>
    </source>
</evidence>
<dbReference type="Gene3D" id="3.40.366.10">
    <property type="entry name" value="Malonyl-Coenzyme A Acyl Carrier Protein, domain 2"/>
    <property type="match status" value="3"/>
</dbReference>
<dbReference type="Pfam" id="PF18369">
    <property type="entry name" value="PKS_DE"/>
    <property type="match status" value="3"/>
</dbReference>
<evidence type="ECO:0000256" key="5">
    <source>
        <dbReference type="ARBA" id="ARBA00023194"/>
    </source>
</evidence>
<dbReference type="PROSITE" id="PS50075">
    <property type="entry name" value="CARRIER"/>
    <property type="match status" value="3"/>
</dbReference>
<dbReference type="Proteomes" id="UP000595703">
    <property type="component" value="Chromosome"/>
</dbReference>
<evidence type="ECO:0000313" key="12">
    <source>
        <dbReference type="Proteomes" id="UP000595703"/>
    </source>
</evidence>
<dbReference type="PROSITE" id="PS00606">
    <property type="entry name" value="KS3_1"/>
    <property type="match status" value="3"/>
</dbReference>
<dbReference type="SMART" id="SM00825">
    <property type="entry name" value="PKS_KS"/>
    <property type="match status" value="3"/>
</dbReference>
<feature type="domain" description="Ketosynthase family 3 (KS3)" evidence="10">
    <location>
        <begin position="33"/>
        <end position="459"/>
    </location>
</feature>
<dbReference type="Gene3D" id="3.40.47.10">
    <property type="match status" value="3"/>
</dbReference>
<feature type="region of interest" description="Disordered" evidence="8">
    <location>
        <begin position="1481"/>
        <end position="1503"/>
    </location>
</feature>
<dbReference type="InterPro" id="IPR036299">
    <property type="entry name" value="Polyketide_synth_docking_sf"/>
</dbReference>
<evidence type="ECO:0000313" key="11">
    <source>
        <dbReference type="EMBL" id="BBB02251.1"/>
    </source>
</evidence>
<evidence type="ECO:0000256" key="6">
    <source>
        <dbReference type="ARBA" id="ARBA00023268"/>
    </source>
</evidence>
<protein>
    <submittedName>
        <fullName evidence="11">Putative modular polyketide synthase</fullName>
    </submittedName>
</protein>
<gene>
    <name evidence="11" type="ORF">RVR_10057</name>
</gene>
<dbReference type="PANTHER" id="PTHR43775">
    <property type="entry name" value="FATTY ACID SYNTHASE"/>
    <property type="match status" value="1"/>
</dbReference>
<dbReference type="SMART" id="SM01294">
    <property type="entry name" value="PKS_PP_betabranch"/>
    <property type="match status" value="3"/>
</dbReference>
<keyword evidence="3" id="KW-0597">Phosphoprotein</keyword>
<keyword evidence="4" id="KW-0808">Transferase</keyword>
<name>A0A7U3V0K9_9ACTN</name>
<dbReference type="SMART" id="SM00822">
    <property type="entry name" value="PKS_KR"/>
    <property type="match status" value="3"/>
</dbReference>
<feature type="domain" description="Carrier" evidence="9">
    <location>
        <begin position="4706"/>
        <end position="4781"/>
    </location>
</feature>
<dbReference type="InterPro" id="IPR016036">
    <property type="entry name" value="Malonyl_transacylase_ACP-bd"/>
</dbReference>
<dbReference type="Gene3D" id="1.10.1200.10">
    <property type="entry name" value="ACP-like"/>
    <property type="match status" value="3"/>
</dbReference>
<evidence type="ECO:0000259" key="10">
    <source>
        <dbReference type="PROSITE" id="PS52004"/>
    </source>
</evidence>
<dbReference type="Pfam" id="PF16197">
    <property type="entry name" value="KAsynt_C_assoc"/>
    <property type="match status" value="3"/>
</dbReference>
<dbReference type="InterPro" id="IPR036736">
    <property type="entry name" value="ACP-like_sf"/>
</dbReference>
<dbReference type="Gene3D" id="6.10.140.1830">
    <property type="match status" value="2"/>
</dbReference>
<dbReference type="InterPro" id="IPR013968">
    <property type="entry name" value="PKS_KR"/>
</dbReference>
<keyword evidence="12" id="KW-1185">Reference proteome</keyword>
<dbReference type="Gene3D" id="3.30.70.3290">
    <property type="match status" value="3"/>
</dbReference>
<dbReference type="PROSITE" id="PS00012">
    <property type="entry name" value="PHOSPHOPANTETHEINE"/>
    <property type="match status" value="3"/>
</dbReference>
<dbReference type="GO" id="GO:0004315">
    <property type="term" value="F:3-oxoacyl-[acyl-carrier-protein] synthase activity"/>
    <property type="evidence" value="ECO:0007669"/>
    <property type="project" value="InterPro"/>
</dbReference>
<dbReference type="NCBIfam" id="NF045894">
    <property type="entry name" value="PKS_plus_SDR"/>
    <property type="match status" value="3"/>
</dbReference>
<evidence type="ECO:0000256" key="1">
    <source>
        <dbReference type="ARBA" id="ARBA00001957"/>
    </source>
</evidence>
<dbReference type="CDD" id="cd00833">
    <property type="entry name" value="PKS"/>
    <property type="match status" value="3"/>
</dbReference>
<evidence type="ECO:0000256" key="3">
    <source>
        <dbReference type="ARBA" id="ARBA00022553"/>
    </source>
</evidence>
<dbReference type="InterPro" id="IPR014043">
    <property type="entry name" value="Acyl_transferase_dom"/>
</dbReference>
<feature type="domain" description="Ketosynthase family 3 (KS3)" evidence="10">
    <location>
        <begin position="1610"/>
        <end position="2035"/>
    </location>
</feature>
<organism evidence="11 12">
    <name type="scientific">Actinacidiphila reveromycinica</name>
    <dbReference type="NCBI Taxonomy" id="659352"/>
    <lineage>
        <taxon>Bacteria</taxon>
        <taxon>Bacillati</taxon>
        <taxon>Actinomycetota</taxon>
        <taxon>Actinomycetes</taxon>
        <taxon>Kitasatosporales</taxon>
        <taxon>Streptomycetaceae</taxon>
        <taxon>Actinacidiphila</taxon>
    </lineage>
</organism>
<dbReference type="Pfam" id="PF08990">
    <property type="entry name" value="Docking"/>
    <property type="match status" value="1"/>
</dbReference>
<dbReference type="Pfam" id="PF08659">
    <property type="entry name" value="KR"/>
    <property type="match status" value="3"/>
</dbReference>
<dbReference type="GO" id="GO:0033068">
    <property type="term" value="P:macrolide biosynthetic process"/>
    <property type="evidence" value="ECO:0007669"/>
    <property type="project" value="UniProtKB-ARBA"/>
</dbReference>
<evidence type="ECO:0000256" key="2">
    <source>
        <dbReference type="ARBA" id="ARBA00022450"/>
    </source>
</evidence>
<dbReference type="Gene3D" id="3.40.50.11460">
    <property type="match status" value="1"/>
</dbReference>
<accession>A0A7U3V0K9</accession>
<feature type="region of interest" description="Disordered" evidence="8">
    <location>
        <begin position="3197"/>
        <end position="3228"/>
    </location>
</feature>
<dbReference type="SUPFAM" id="SSF53901">
    <property type="entry name" value="Thiolase-like"/>
    <property type="match status" value="3"/>
</dbReference>
<dbReference type="CDD" id="cd08952">
    <property type="entry name" value="KR_1_SDR_x"/>
    <property type="match status" value="3"/>
</dbReference>
<sequence>MADEDKLRDYLKLVTTNLRQTRQRLREVEEQSQEPIAIVGMGCRFPGDVRGPEDLWRLVADGTDAITGFPTDRGWDLDALYDPDPDHPGTSYSRHGGFVRGIADFDAGFFEVSPREALAMDPQQRMVLEVCWEAFERAGIDPESLRGSATGVFVGAFSSGYGADLPVEAEGAEGHLVTGTANSVLSGRVAFSLGLEGPAVTVDTACSSALVALHLACRELRSGECSLALAGGVTVMASPSVFVGFSRQRGMSVDGRCKSFGASADGSGWSEGAGILLLERLSDARRNGHEVLAVVRGSAINQDGASNGLTAPNGPSQQRVIRAALANARVEAADVDVVEAHGSGTVLGDPIEAQALLATYGQDRPEGRPLRLGSVKSNIGHPQCAAGAAGVIKMVMALRHQVLPKTLHADEPSPHVDWSAGSVRLLTESEPWSAEDRPRRAGVSAFGIGGTNAHVVLEEAPAVEGSAVEVVGVVDGGGVPLVSGVVPWVVSGRSVEGLGAQAGRLGAFVADRPGVDVADVAWSLVSSRAAFERRAVVWGGERAELVAGLGAVASGEARSGVVSGVVSGVAGDVGRVVFVFPGQGAQWVGMGRELASSCGVFAERLAECGVALAPWVGWSLEDVIGGVEGAPGLERAEVVQPVLWAVMVSLAAVWEAAGVVPDAVVGHSQGEVAAATVAGMLSLEDGARVVVVRSKGLSGLGARAGMVSVVMPEAAVREILEPWGERLSVAAVNGPAATVVSGGLEALAEFEGELARRRVMRWRVSDTDFVAHSVLVEPLESLLAGELAGIRPVSGRVPLFSTAESRWMDGAELDAGYWFTNVRRTVRFADAVRGLVESGHRAFVEVSPQPVLGGAVEETVGDAGGSGVVVTGTLSREGAGGERFVASLAALWVAGGPVDWRAVVGGGRRVELPTYAFQHQRYWPRPADATVAAAPGDTAGASPAETKFWAAVERGDLDELAGTLAAAERERLADLLPVLASWRQRERDHSAADAWRYTTEWVPVAEPAPARLAGTWLLVTTTGQNVSPNAGEGEGEGEDATGTAAACAEALERHGARVVSVTVEPERLERDVLAARFRDVVADTGPVAGVVSLLGLVEGVVPGLSGVSVGVLGAQVVVQGLADAGVGAPVWLVTCGAVAVVPGEVVVRPVQSLVWGLGRVAGLEVPERWGGVVDLPVVWDGRVGARWVGVLAAGVEDQVAVRVSGVWGRRLVRAARPVRRGAGWVPSGTVLVTGGTGAIGGHAARWLAGRGAPRVVLVSRSGPGAVGVAGLVAGVASAGSAVEVVSADVSDRSGLEGLLGRIGAGGPGLCGVLHTAGLVQNTPLEESSAAEMAEVLAAKAEGARLLDELTAGLPLEQFVVFSSIAATWGSGGQPAYAAANAYLDALAEHRRGRGLPATSVAWGPWDGGGMTDAEIGGHLRRRGLRLMDPALLVGALATAVDAGEGPVTVADVDWATFAPPFTLRRPSPLLSGVPEAVRALAEAAGSEDTGTGAATGTPLEQRLGGLSAGDQSRLLTDLVRTEAAAVLGHASPDAIEPGRAFSELGFDSLTAVELRNRLARTTGLRLPATLLFDHPAPAPLADFLRTGLTGVPGTTGVDGALPEAQAATADEPIAIVAMSCRFAGGVRGPEELWDLLASGGDAIAGFPTDRGWATDELYDTDPDRAGSLYVQGGGFLQGATEFDPGFFGISPREALAMDPQQRQVLEASWEALERAGIDPAGLHGSRTGVFVGASPSGYGYETELPAELEGHAPTGIAASVLSGRVSYTLGLEGPAVTVDTACSSALVSLHLACQALRSGECSLALAGGVAVMASPVWFVWMSRQRGLAPDGRSKAFSAEADGMGMAEGVGMLVLERLSDARRNGHDVLAVVRGSAVNQDGASNGLTAPNGPSQQRVIRAALANARVGASEVDVVEAHGSGTVLGDPIEAQAIIATYGQDRPDDRPLWLGSVKSNIGHTQQAAGAAGVIKMVLALRNRVLPRTLHAEEPSPHVDWASGAVRLLNEPVEWRSEGRPRRAGVSAFGMSGTNAHVILEEPPADVPPADAPVGADVPVPAGREDGAAAVERAPRGPLVSGAVPWVVSARSRQALVAQTDRLGAFVSGRPEAAPTDVAWSLATARSVFEHRAVVIGGGAEELAAGLAAAADQPGAEIVVRGERGPSVVGGVVPAGGGGRVVFVFPGQGAQWVGMGRELASCCGVFAERLAECGVALAPWVGWSLEDVIGGVEGAPGLERAEVVQPVLWAVMVSLAAVWEAAGVVPDAVVGHSQGEVAAATVAGMLSLEDAARVVVVRSRALSGLDARAGMVSVVMPEAAVREILEPWGESLSVAAVNGPAATVVSGGLEALAEFEAELAKRRAMRWRVPDTDFVAHSSLVRSLEPVLAAELAGIRPVSGRVPLYSTAESRWMDGAELDAGYWFTNVRRTVRFADAVEVLASEGHRTFIEVSPHPTLEAGIADTVDAMDDVPAPVISGTLHRESAGAVQILTALARIHTRSATVDWAAVLGAGERVDLPTYAFQHERFWTAMAAPAAPVAATGGDGAVSPVEARFWAAVEAGDLGELAATLATDGERPLREVLPALASWRRAERDRSATDAWRYKVEWVPVGEAHAPRLSGTWLLVVPAADAVADLPATASGLAADCARALAEHGARVLTVTAPPGRSDRGALAGLLAESLPEGGEGTVLGEIAGVVSLLALTGGTAAGFGNGANGVPAGLSASLGLVQALGDTGIEAPLWTVTCGAVAVAPREALTGPVQGLVWGLGRVAALEHPQRWGGLVDLPPTLDGRTGARLAAVLAERAEDQVAIRAAGVLGRRLARAPRPSARAQWTPSGSVLVTGGTGAIGGHTARWLAERGAPRLVLTSRSGPEAAGAAELAAAVAESGTPVEVVAADVARREQVAGLLDRIASTGPELCGVIHSAGVIDDGLLDGMDEARLAGVLAAKAAGAAWLHELTADLDLERFVLFSSAAATFGGAGQGNYAAANAYLDALALSRAASGRPALSVAFGAWAGGGVAEANEAVRQRLRRGPLPGMDPALATRALAQAVDGPSGLIALMDVDWTQFAAVPGAAEAPFVRDLPELAAVVGAAAAAADPSGAGHRPAAAGELADRLAGTNRAGRDRILVDLVRSAVAEVLGHSEPASIPVDRPFSDLGFDSLTALELRNHVARTTGLRLPATVLFDHPTPEVLARHLREEIAGDAADGPGTDRSAEEQPPPAPSTPPADDDPIAIVSMGCRYPGGVTGPDDLWELIASGTDAISGLPRDRGWDVEGLNDAGPHGDAYIRTGGFVRDVDRFDPGFFSISPREALAMDPQQRLLLETSWEALERAGIDPTALRGTRTGVFVGGYMSGYVADPYAALQSSGELADRGLESHLLSGNATSVLSGRLSYTLGLEGPAVTVDTACSSSLVALNMATQALRSGECTLALAGGVTIMAAPNWFGFAWERQPGQAADGRCKAFSADADGMGMAEGAGVLVLERLSDARRNGHEVLAVVRGIGVNQDGASNGLTAPNGPSQQRVIRAALANARLSAADVDVVEAHGTGTELGDPIEAQAIIATYGQGRPADRPLWLGSVKSNIGHSQCAAGVAGVIKTVMALRNRVLPRTLHAEEPSPHVDWASGAVRLLNEPVEWRSEGRPRRAGVSAFGMSGTNVHVILEEPPADAPVGADAPADRNVPDGADATRDRAPLVSGAVPWVVSGRSADGLAAQAARLAAFVAEEEGQENVGVTDLAWSLVTTRAAFDHRAVVVGPERADLLAGLDAVVRGERGPSVVGGVVPAGGGGRVVFVFPGQGAQWVGMGRELASCCGVFAERLAECGVALAPWVGWSLLDVIGGVEGAPGLERAEVVQPVLWAVMVSLAAVWEAAGVVPDAVVGHSQGEVAAATVAGMLSLEDGARVVVVRSRALSGLDARAGMVSVVMPEAAVREILEPWGDSLSVAAVNGPAATVVSGGLEALEEFEGELARRRAMRWRVPDTDFVAHSARVESLEPLLAAELADIRPASGHVPLYSTAESRWMDGTELDAAYWYTNVRRTVRFADAVGALAEEGHRVFVEIAPQPVLGSAVSETIEESGAAAGVVVTPTLLRERAGAEQMLAALASVYVAGAPVDWAAVLGGGRRVELPTYAFRRQRFWTSAPDGGAPAAADGAASPAESRFWTAVEGGDVAALADTLAVDAPDHLAELLPALASWRRRERRQSVTDGWRYTSDWVPLPDTGPARLSGTWLVVAPAGDPVPAAVRANAYVRALEGHGAHVVRIDLGPDALDRATIAEHLVTARAEAGGEPPAGVLSLLGLVETPVPGSAGVPFGALGSQALLQALGDAGVGAPVWMVTCGAVATVSGEAVPAPVQGLVWGLGRVAALEVPERWGGLVDLPPVPDRRADARLVAVLAAGDEDQVAVRPSGTLARRLVRAPRPTVREGAWMPSGTVLVTGGTGAIGGHTARWLAGRGAPRVVLTSRSGPGAAHVPALAAELAGAGASVGVVAADAADRNGLAGLLGRLQVNGPALCGVLHTAGLVQNTPLEETDAAEMAEVLAAKAEGARLLDELTADLPLEQFVVFSSIAATWGSGGQPAYAAANAYLDALAEHRRGRGLPATSVAWGPWDGGGMTDAEGGRHLERRGLRLMDPALLVGALATAVDAGEGPVTVADVDWATFAPPYTLRRPSPLLSGLPEVTRALAETDEEQAATPEGGAELRARLAGLAVSEQERELTDLVRATAAPVLGHSDPQAVEPGRAFSELGFDSLTAVDLRNRLAEATGLNLPATLLFNHPTPAALAAHLRTSLVQAEPAGSAPVLAELDRLESMLDEAAGASDEAAAITARLEAVVSRWKGAQEKKDDASVADHLESSTDEEVFDFIGKELGIS</sequence>
<dbReference type="InterPro" id="IPR018201">
    <property type="entry name" value="Ketoacyl_synth_AS"/>
</dbReference>
<dbReference type="InterPro" id="IPR050091">
    <property type="entry name" value="PKS_NRPS_Biosynth_Enz"/>
</dbReference>
<dbReference type="SUPFAM" id="SSF101173">
    <property type="entry name" value="Docking domain B of the erythromycin polyketide synthase (DEBS)"/>
    <property type="match status" value="1"/>
</dbReference>
<comment type="cofactor">
    <cofactor evidence="1">
        <name>pantetheine 4'-phosphate</name>
        <dbReference type="ChEBI" id="CHEBI:47942"/>
    </cofactor>
</comment>
<dbReference type="InterPro" id="IPR015083">
    <property type="entry name" value="NorB/c/GfsB-D-like_docking"/>
</dbReference>
<dbReference type="InterPro" id="IPR014030">
    <property type="entry name" value="Ketoacyl_synth_N"/>
</dbReference>
<reference evidence="11 12" key="4">
    <citation type="journal article" date="2020" name="Sci. Rep.">
        <title>beta-carboline chemical signals induce reveromycin production through a LuxR family regulator in Streptomyces sp. SN-593.</title>
        <authorList>
            <person name="Panthee S."/>
            <person name="Kito N."/>
            <person name="Hayashi T."/>
            <person name="Shimizu T."/>
            <person name="Ishikawa J."/>
            <person name="Hamamoto H."/>
            <person name="Osada H."/>
            <person name="Takahashi S."/>
        </authorList>
    </citation>
    <scope>NUCLEOTIDE SEQUENCE [LARGE SCALE GENOMIC DNA]</scope>
    <source>
        <strain evidence="11 12">SN-593</strain>
    </source>
</reference>
<dbReference type="SUPFAM" id="SSF51735">
    <property type="entry name" value="NAD(P)-binding Rossmann-fold domains"/>
    <property type="match status" value="6"/>
</dbReference>
<dbReference type="PANTHER" id="PTHR43775:SF51">
    <property type="entry name" value="INACTIVE PHENOLPHTHIOCEROL SYNTHESIS POLYKETIDE SYNTHASE TYPE I PKS1-RELATED"/>
    <property type="match status" value="1"/>
</dbReference>
<dbReference type="InterPro" id="IPR006162">
    <property type="entry name" value="Ppantetheine_attach_site"/>
</dbReference>
<dbReference type="RefSeq" id="WP_202238200.1">
    <property type="nucleotide sequence ID" value="NZ_AP018365.1"/>
</dbReference>
<dbReference type="GO" id="GO:0004312">
    <property type="term" value="F:fatty acid synthase activity"/>
    <property type="evidence" value="ECO:0007669"/>
    <property type="project" value="TreeGrafter"/>
</dbReference>
<reference evidence="11 12" key="3">
    <citation type="journal article" date="2011" name="Nat. Chem. Biol.">
        <title>Reveromycin A biosynthesis uses RevG and RevJ for stereospecific spiroacetal formation.</title>
        <authorList>
            <person name="Takahashi S."/>
            <person name="Toyoda A."/>
            <person name="Sekiyama Y."/>
            <person name="Takagi H."/>
            <person name="Nogawa T."/>
            <person name="Uramoto M."/>
            <person name="Suzuki R."/>
            <person name="Koshino H."/>
            <person name="Kumano T."/>
            <person name="Panthee S."/>
            <person name="Dairi T."/>
            <person name="Ishikawa J."/>
            <person name="Ikeda H."/>
            <person name="Sakaki Y."/>
            <person name="Osada H."/>
        </authorList>
    </citation>
    <scope>NUCLEOTIDE SEQUENCE [LARGE SCALE GENOMIC DNA]</scope>
    <source>
        <strain evidence="11 12">SN-593</strain>
    </source>
</reference>
<dbReference type="FunFam" id="3.40.47.10:FF:000019">
    <property type="entry name" value="Polyketide synthase type I"/>
    <property type="match status" value="3"/>
</dbReference>
<dbReference type="Pfam" id="PF02801">
    <property type="entry name" value="Ketoacyl-synt_C"/>
    <property type="match status" value="3"/>
</dbReference>
<feature type="domain" description="Carrier" evidence="9">
    <location>
        <begin position="3119"/>
        <end position="3194"/>
    </location>
</feature>
<feature type="domain" description="Carrier" evidence="9">
    <location>
        <begin position="1513"/>
        <end position="1588"/>
    </location>
</feature>
<dbReference type="InterPro" id="IPR041618">
    <property type="entry name" value="PKS_DE"/>
</dbReference>
<proteinExistence type="predicted"/>
<dbReference type="InterPro" id="IPR020841">
    <property type="entry name" value="PKS_Beta-ketoAc_synthase_dom"/>
</dbReference>
<keyword evidence="6" id="KW-0511">Multifunctional enzyme</keyword>
<dbReference type="GO" id="GO:0031177">
    <property type="term" value="F:phosphopantetheine binding"/>
    <property type="evidence" value="ECO:0007669"/>
    <property type="project" value="InterPro"/>
</dbReference>
<dbReference type="InterPro" id="IPR001227">
    <property type="entry name" value="Ac_transferase_dom_sf"/>
</dbReference>
<dbReference type="Pfam" id="PF00550">
    <property type="entry name" value="PP-binding"/>
    <property type="match status" value="3"/>
</dbReference>
<dbReference type="SUPFAM" id="SSF52151">
    <property type="entry name" value="FabD/lysophospholipase-like"/>
    <property type="match status" value="3"/>
</dbReference>